<evidence type="ECO:0000313" key="3">
    <source>
        <dbReference type="Proteomes" id="UP001220610"/>
    </source>
</evidence>
<sequence>MKYRILMAVLLFGLRAAAQQTAPGLAASGAKGIFVSVGMNIQQEKGPVKAYRIERKAGDEKEFREMTTLQPVRSPEEFRQHMQQSLQWLPYAQDLSIFRADSIFKKGMATGSLVKLRQVAAALPVVAGFNMLWLDEKVETGKVYQYRVTALGTDTVYLSLPITVKAPALHAPRFARASYNQPEQRMQLEWIASGPHKPAVLELYRREQEKDFVRVAARLSAVHSGDTLQFFLKDTTAVPGRLYQYYVRAFDVLGNEAPLSDTILQASLDPVQLPMPQQVKAMADSLHRGIRISWQLADAGLVKSLRLFRSTNSVTGYTEVAVLSGDATEYLDQRVQPAIPYFYHFSVDYKMLDSGRRSTGFGASWQDPLPPMAPALVEAEGNKEGVAISWQYDARQVRGFQLYRAERGRPLQLIVPLIPYNSRSSLYSFTDQDSALNGARDYQYALKALSTSHLASAFSDTAAARPGKNIPLPKPPMDLRAISESDQVLLTWEAVSNYDELVNGYKLLRSHRVKGSAGNYATDTIYCSGNLFRDSLVNDRETYRYSVVSVSVLGVQSSPAAWVSAELPLVRPTAPAGLMANRVKDGIQLDWNGLNEGDILSYTVYRYERAGTIVKAGTVSNGQERFVDKSAARGKKYFYYVCSFSADGKESMKSNEAVVNY</sequence>
<evidence type="ECO:0000256" key="1">
    <source>
        <dbReference type="SAM" id="SignalP"/>
    </source>
</evidence>
<dbReference type="AlphaFoldDB" id="A0AAJ6BD97"/>
<gene>
    <name evidence="2" type="ORF">P0Y53_13115</name>
</gene>
<dbReference type="Gene3D" id="2.60.40.10">
    <property type="entry name" value="Immunoglobulins"/>
    <property type="match status" value="4"/>
</dbReference>
<dbReference type="EMBL" id="CP119311">
    <property type="protein sequence ID" value="WEK33425.1"/>
    <property type="molecule type" value="Genomic_DNA"/>
</dbReference>
<dbReference type="InterPro" id="IPR036116">
    <property type="entry name" value="FN3_sf"/>
</dbReference>
<protein>
    <recommendedName>
        <fullName evidence="4">Fibronectin type 3 domain-containing protein</fullName>
    </recommendedName>
</protein>
<dbReference type="InterPro" id="IPR013783">
    <property type="entry name" value="Ig-like_fold"/>
</dbReference>
<feature type="signal peptide" evidence="1">
    <location>
        <begin position="1"/>
        <end position="18"/>
    </location>
</feature>
<evidence type="ECO:0000313" key="2">
    <source>
        <dbReference type="EMBL" id="WEK33425.1"/>
    </source>
</evidence>
<accession>A0AAJ6BD97</accession>
<proteinExistence type="predicted"/>
<organism evidence="2 3">
    <name type="scientific">Candidatus Pseudobacter hemicellulosilyticus</name>
    <dbReference type="NCBI Taxonomy" id="3121375"/>
    <lineage>
        <taxon>Bacteria</taxon>
        <taxon>Pseudomonadati</taxon>
        <taxon>Bacteroidota</taxon>
        <taxon>Chitinophagia</taxon>
        <taxon>Chitinophagales</taxon>
        <taxon>Chitinophagaceae</taxon>
        <taxon>Pseudobacter</taxon>
    </lineage>
</organism>
<dbReference type="Proteomes" id="UP001220610">
    <property type="component" value="Chromosome"/>
</dbReference>
<keyword evidence="1" id="KW-0732">Signal</keyword>
<name>A0AAJ6BD97_9BACT</name>
<evidence type="ECO:0008006" key="4">
    <source>
        <dbReference type="Google" id="ProtNLM"/>
    </source>
</evidence>
<dbReference type="SUPFAM" id="SSF49265">
    <property type="entry name" value="Fibronectin type III"/>
    <property type="match status" value="2"/>
</dbReference>
<feature type="chain" id="PRO_5042581267" description="Fibronectin type 3 domain-containing protein" evidence="1">
    <location>
        <begin position="19"/>
        <end position="661"/>
    </location>
</feature>
<reference evidence="2" key="1">
    <citation type="submission" date="2023-03" db="EMBL/GenBank/DDBJ databases">
        <title>Andean soil-derived lignocellulolytic bacterial consortium as a source of novel taxa and putative plastic-active enzymes.</title>
        <authorList>
            <person name="Diaz-Garcia L."/>
            <person name="Chuvochina M."/>
            <person name="Feuerriegel G."/>
            <person name="Bunk B."/>
            <person name="Sproer C."/>
            <person name="Streit W.R."/>
            <person name="Rodriguez L.M."/>
            <person name="Overmann J."/>
            <person name="Jimenez D.J."/>
        </authorList>
    </citation>
    <scope>NUCLEOTIDE SEQUENCE</scope>
    <source>
        <strain evidence="2">MAG 7</strain>
    </source>
</reference>